<gene>
    <name evidence="7" type="ORF">QNI14_10510</name>
</gene>
<evidence type="ECO:0000256" key="2">
    <source>
        <dbReference type="ARBA" id="ARBA00022729"/>
    </source>
</evidence>
<dbReference type="InterPro" id="IPR051601">
    <property type="entry name" value="Serine_prot/Carboxylest_S33"/>
</dbReference>
<accession>A0ABT6ZFE3</accession>
<dbReference type="EMBL" id="JASJND010000006">
    <property type="protein sequence ID" value="MDJ1114882.1"/>
    <property type="molecule type" value="Genomic_DNA"/>
</dbReference>
<feature type="domain" description="AB hydrolase-1" evidence="5">
    <location>
        <begin position="101"/>
        <end position="284"/>
    </location>
</feature>
<keyword evidence="3 7" id="KW-0378">Hydrolase</keyword>
<reference evidence="7 8" key="1">
    <citation type="submission" date="2023-05" db="EMBL/GenBank/DDBJ databases">
        <title>Microbacterium dauci sp.nov., Isolated from Carrot Rhizosphere Soil.</title>
        <authorList>
            <person name="Xiao Z."/>
            <person name="Zheng J."/>
        </authorList>
    </citation>
    <scope>NUCLEOTIDE SEQUENCE [LARGE SCALE GENOMIC DNA]</scope>
    <source>
        <strain evidence="7 8">LX3-4</strain>
    </source>
</reference>
<feature type="signal peptide" evidence="4">
    <location>
        <begin position="1"/>
        <end position="29"/>
    </location>
</feature>
<evidence type="ECO:0000313" key="7">
    <source>
        <dbReference type="EMBL" id="MDJ1114882.1"/>
    </source>
</evidence>
<dbReference type="InterPro" id="IPR029058">
    <property type="entry name" value="AB_hydrolase_fold"/>
</dbReference>
<protein>
    <submittedName>
        <fullName evidence="7">Alpha/beta hydrolase</fullName>
    </submittedName>
</protein>
<dbReference type="RefSeq" id="WP_283716541.1">
    <property type="nucleotide sequence ID" value="NZ_JASJND010000006.1"/>
</dbReference>
<comment type="similarity">
    <text evidence="1">Belongs to the peptidase S33 family.</text>
</comment>
<evidence type="ECO:0000256" key="4">
    <source>
        <dbReference type="SAM" id="SignalP"/>
    </source>
</evidence>
<dbReference type="InterPro" id="IPR013595">
    <property type="entry name" value="Pept_S33_TAP-like_C"/>
</dbReference>
<dbReference type="SUPFAM" id="SSF53474">
    <property type="entry name" value="alpha/beta-Hydrolases"/>
    <property type="match status" value="1"/>
</dbReference>
<name>A0ABT6ZFE3_9MICO</name>
<dbReference type="Pfam" id="PF08386">
    <property type="entry name" value="Abhydrolase_4"/>
    <property type="match status" value="1"/>
</dbReference>
<dbReference type="Gene3D" id="3.40.50.1820">
    <property type="entry name" value="alpha/beta hydrolase"/>
    <property type="match status" value="1"/>
</dbReference>
<dbReference type="PROSITE" id="PS51257">
    <property type="entry name" value="PROKAR_LIPOPROTEIN"/>
    <property type="match status" value="1"/>
</dbReference>
<organism evidence="7 8">
    <name type="scientific">Microbacterium dauci</name>
    <dbReference type="NCBI Taxonomy" id="3048008"/>
    <lineage>
        <taxon>Bacteria</taxon>
        <taxon>Bacillati</taxon>
        <taxon>Actinomycetota</taxon>
        <taxon>Actinomycetes</taxon>
        <taxon>Micrococcales</taxon>
        <taxon>Microbacteriaceae</taxon>
        <taxon>Microbacterium</taxon>
    </lineage>
</organism>
<evidence type="ECO:0000259" key="6">
    <source>
        <dbReference type="Pfam" id="PF08386"/>
    </source>
</evidence>
<dbReference type="PANTHER" id="PTHR43248:SF29">
    <property type="entry name" value="TRIPEPTIDYL AMINOPEPTIDASE"/>
    <property type="match status" value="1"/>
</dbReference>
<feature type="chain" id="PRO_5046115754" evidence="4">
    <location>
        <begin position="30"/>
        <end position="509"/>
    </location>
</feature>
<evidence type="ECO:0000259" key="5">
    <source>
        <dbReference type="Pfam" id="PF00561"/>
    </source>
</evidence>
<keyword evidence="8" id="KW-1185">Reference proteome</keyword>
<evidence type="ECO:0000256" key="1">
    <source>
        <dbReference type="ARBA" id="ARBA00010088"/>
    </source>
</evidence>
<dbReference type="GO" id="GO:0016787">
    <property type="term" value="F:hydrolase activity"/>
    <property type="evidence" value="ECO:0007669"/>
    <property type="project" value="UniProtKB-KW"/>
</dbReference>
<evidence type="ECO:0000256" key="3">
    <source>
        <dbReference type="ARBA" id="ARBA00022801"/>
    </source>
</evidence>
<dbReference type="Pfam" id="PF00561">
    <property type="entry name" value="Abhydrolase_1"/>
    <property type="match status" value="1"/>
</dbReference>
<proteinExistence type="inferred from homology"/>
<feature type="domain" description="Peptidase S33 tripeptidyl aminopeptidase-like C-terminal" evidence="6">
    <location>
        <begin position="408"/>
        <end position="508"/>
    </location>
</feature>
<dbReference type="InterPro" id="IPR000073">
    <property type="entry name" value="AB_hydrolase_1"/>
</dbReference>
<comment type="caution">
    <text evidence="7">The sequence shown here is derived from an EMBL/GenBank/DDBJ whole genome shotgun (WGS) entry which is preliminary data.</text>
</comment>
<dbReference type="Proteomes" id="UP001321481">
    <property type="component" value="Unassembled WGS sequence"/>
</dbReference>
<evidence type="ECO:0000313" key="8">
    <source>
        <dbReference type="Proteomes" id="UP001321481"/>
    </source>
</evidence>
<keyword evidence="2 4" id="KW-0732">Signal</keyword>
<dbReference type="PANTHER" id="PTHR43248">
    <property type="entry name" value="2-SUCCINYL-6-HYDROXY-2,4-CYCLOHEXADIENE-1-CARBOXYLATE SYNTHASE"/>
    <property type="match status" value="1"/>
</dbReference>
<sequence length="509" mass="53096">MKPLRLLGSVAAVAALAAALLGCTPKSQPAPDRDPVTDGVPAEVADYYGQDVDWERCAGGGEGTFYCGDITAPIDWSDPDAGDLELAVIVRVAAGESRGSLLVNPGGPGASGVDLVRTSAAYAVGNTLLDEYDVVGFDPRGVGDSTAVRCLDAADMDAYLFDVPAAERGSAEWEAELTARNEDFAAACEANSGGILSQVTTANAARDMDLLRGVLGDEQLHYLGYSYGAYLGAMYAELFPERVGRVVLDGGIDPSIPGALVGARQAVGFESALRAYLAACLESHDDCPFSGTVDDAATALADGLAAVDAAPIEATDGRVMNADAMVMGIITALYAEGNWPYLTTAIASALQGDADPIFTLVDSYYNRAGDTYLDNSTEAFSAYNCMDYPVDSPEAVADSEALVAEQAPTFAPYWSGVDLCESWPYPPSGTRDRITAEGADPILLVGTTNDPATPYEWSVALADQLSSGVLLTRVGEGHLGFNKGNLCIDEAVEAYFLDGTVPPSDVTCE</sequence>